<accession>A0A640TAI1</accession>
<name>A0A640TAI1_STRNI</name>
<dbReference type="Proteomes" id="UP000429552">
    <property type="component" value="Unassembled WGS sequence"/>
</dbReference>
<organism evidence="4 6">
    <name type="scientific">Streptomyces nigrescens</name>
    <dbReference type="NCBI Taxonomy" id="1920"/>
    <lineage>
        <taxon>Bacteria</taxon>
        <taxon>Bacillati</taxon>
        <taxon>Actinomycetota</taxon>
        <taxon>Actinomycetes</taxon>
        <taxon>Kitasatosporales</taxon>
        <taxon>Streptomycetaceae</taxon>
        <taxon>Streptomyces</taxon>
    </lineage>
</organism>
<feature type="transmembrane region" description="Helical" evidence="3">
    <location>
        <begin position="817"/>
        <end position="838"/>
    </location>
</feature>
<keyword evidence="7" id="KW-1185">Reference proteome</keyword>
<evidence type="ECO:0000256" key="3">
    <source>
        <dbReference type="SAM" id="Phobius"/>
    </source>
</evidence>
<feature type="compositionally biased region" description="Low complexity" evidence="2">
    <location>
        <begin position="386"/>
        <end position="401"/>
    </location>
</feature>
<evidence type="ECO:0000313" key="6">
    <source>
        <dbReference type="Proteomes" id="UP000429552"/>
    </source>
</evidence>
<keyword evidence="3" id="KW-0472">Membrane</keyword>
<feature type="compositionally biased region" description="Polar residues" evidence="2">
    <location>
        <begin position="370"/>
        <end position="384"/>
    </location>
</feature>
<dbReference type="Proteomes" id="UP001210609">
    <property type="component" value="Chromosome"/>
</dbReference>
<evidence type="ECO:0000256" key="1">
    <source>
        <dbReference type="SAM" id="Coils"/>
    </source>
</evidence>
<feature type="transmembrane region" description="Helical" evidence="3">
    <location>
        <begin position="844"/>
        <end position="863"/>
    </location>
</feature>
<evidence type="ECO:0000256" key="2">
    <source>
        <dbReference type="SAM" id="MobiDB-lite"/>
    </source>
</evidence>
<feature type="region of interest" description="Disordered" evidence="2">
    <location>
        <begin position="370"/>
        <end position="401"/>
    </location>
</feature>
<dbReference type="RefSeq" id="WP_159483990.1">
    <property type="nucleotide sequence ID" value="NZ_BLIP01000001.1"/>
</dbReference>
<feature type="transmembrane region" description="Helical" evidence="3">
    <location>
        <begin position="251"/>
        <end position="274"/>
    </location>
</feature>
<dbReference type="SUPFAM" id="SSF54001">
    <property type="entry name" value="Cysteine proteinases"/>
    <property type="match status" value="1"/>
</dbReference>
<feature type="transmembrane region" description="Helical" evidence="3">
    <location>
        <begin position="894"/>
        <end position="914"/>
    </location>
</feature>
<dbReference type="SUPFAM" id="SSF53955">
    <property type="entry name" value="Lysozyme-like"/>
    <property type="match status" value="1"/>
</dbReference>
<protein>
    <submittedName>
        <fullName evidence="4">Uncharacterized protein</fullName>
    </submittedName>
</protein>
<feature type="coiled-coil region" evidence="1">
    <location>
        <begin position="517"/>
        <end position="555"/>
    </location>
</feature>
<keyword evidence="3" id="KW-1133">Transmembrane helix</keyword>
<feature type="coiled-coil region" evidence="1">
    <location>
        <begin position="461"/>
        <end position="488"/>
    </location>
</feature>
<proteinExistence type="predicted"/>
<gene>
    <name evidence="4" type="ORF">Sliba_04650</name>
    <name evidence="5" type="ORF">STRLI_000538</name>
</gene>
<evidence type="ECO:0000313" key="5">
    <source>
        <dbReference type="EMBL" id="WAT94866.1"/>
    </source>
</evidence>
<dbReference type="EMBL" id="CP114202">
    <property type="protein sequence ID" value="WAT94866.1"/>
    <property type="molecule type" value="Genomic_DNA"/>
</dbReference>
<keyword evidence="3" id="KW-0812">Transmembrane</keyword>
<sequence length="1621" mass="169734">MAISVGSVEVDVVPNTRGIHRRLTQALVPAAEAAGELAGAAAGERFGPAMSEAVSDGVGEQVGQRIGQQIASRITASVRDALQNGVTQGGAQARAAATRQGEQTGSAFARSLQARLEAAVRNLPEIRLTANSTDAEREIYRLRHELQAISDLRIGIDISSADATAAIDRIRARLAEVSASDADIAVRVDAAAAVTELAAVQAQVDALDGDTARVDVDTSGAMAAILQLAIAIGGVAAIPAIPVLAAGIGSIAAAGVAAGAGVGALAAVAIPAFTGIKGALDAQKQAQDAATSATASGGQAASQAASKALQMSGAQQALAAAHRNAARQIAQAEQGISDAVRTAAQNNAAAADQVKTARKGLADAYQQAADRTQSANDRVTQAEQSLADAQRTARQAQQDLTQARHEAAVQLEELSTRVTDAQLSERDAALGVQEARQRLLATQAAGSKATLLEQQRAQLGYDQAVQRLKEQQAETRRLTAQKAEADKAGVEGSDVVRSAEERLATARRQVSAQQSGLAKAQQAAARTQIQNQQAIAAAQDKVAAAQRNVAKVQEDGARSVARAQQQLVATQQSAADSVTSAQRQIQSAQLSTVGGANTASAAQAKYQAALAKLSPAARQTMTAFTSLKGAFTTWSQSLQPAVMPIFTRALNGIKAALPGLTPFVLQAASAIKDLQDRVSAGLKSPWWRTLQADLAGAVGPAIRGLGVSFGQVFKGMAGVIQAFLPHMDGISSRMQSITGKFASWGSSLKGSPGFERFMAYVADLAPRMAGALKQVGGAFLGVGQALAPFSGPLLDLLGKLAEGIGIIATRAPWMIQLIYGIIVAVKLWTLAQTIFNFVMNQNPLVRIAMLIGVLIAAVIYAYNRFGWFRAVVQAVWSGIQTAALWAWNNVLKPIFAAFAAAFRGIAAAASWLWQNVLSPVFSFISLAARVLFTVLVIAVIGPIVLAVKALGAIASWLWQNAIKPAFQGIASVAQWLWNYAVKPTFNLLKAGVRAVGAVARWLWQNVIKPAFNGIGAVIGWVWRNIVSPIFSGIKLTIRGLGAVFSWLWKTIIKPVFGWIGDRIGWVWKNLIKPPFDALKRGVRLVGEAFGAAKDMVKKAWDKLQDITKKPINFIIKWVYTNGIKALWDKVASWVGLGKLPAAPKLLAAGGAVGEGFGKATPMRVNRPTAIVGEGNPRYPEYVIPTDPKYRNRAVAMHQAAGTQLMADGGILGDIWGGIKSAGGWIADKATGALRAAGKFAAGALAPAFKAGLGFIDGTLAKIPGAGTGLGKLMRGVPHKIADGILSFLRGEDEKSAGGANVAKALTWAKGQAGKPYQWGGAGNPSWDCSGFMSGIQKVIEGRNPKGRLWSTFSFQGGKAPAGWKYHLKSPFQIGITNANKGHTAGTLAGTNVESRGGDGVIVGSRARGYNAPLFHGNWYGLTSAIAGASGGSGGAKSAARQMLGEFGWSQKQWPPLNKLWTKESGWRWNAKNPSGAYGIPQSLPGSKMASAGADWRTNPATQIKWGLKYIKGRYGSPAAAWNHSQNVNWYDSGGLLQPGLNLAYNGTGRPEPVFTSRQANALVSLAGGGGAGGPARFEGDLYLDSGEFLGRVRGEATQIAQAEVRRSNTQLAGVLRAGRRG</sequence>
<dbReference type="EMBL" id="BLIP01000001">
    <property type="protein sequence ID" value="GFE20012.1"/>
    <property type="molecule type" value="Genomic_DNA"/>
</dbReference>
<reference evidence="5 7" key="2">
    <citation type="submission" date="2022-12" db="EMBL/GenBank/DDBJ databases">
        <authorList>
            <person name="Ruckert C."/>
            <person name="Busche T."/>
            <person name="Kalinowski J."/>
            <person name="Wittmann C."/>
        </authorList>
    </citation>
    <scope>NUCLEOTIDE SEQUENCE [LARGE SCALE GENOMIC DNA]</scope>
    <source>
        <strain evidence="5 7">DSM 40555</strain>
    </source>
</reference>
<evidence type="ECO:0000313" key="7">
    <source>
        <dbReference type="Proteomes" id="UP001210609"/>
    </source>
</evidence>
<keyword evidence="1" id="KW-0175">Coiled coil</keyword>
<dbReference type="InterPro" id="IPR023346">
    <property type="entry name" value="Lysozyme-like_dom_sf"/>
</dbReference>
<feature type="transmembrane region" description="Helical" evidence="3">
    <location>
        <begin position="223"/>
        <end position="245"/>
    </location>
</feature>
<reference evidence="4 6" key="1">
    <citation type="submission" date="2019-12" db="EMBL/GenBank/DDBJ databases">
        <title>Whole genome shotgun sequence of Streptomyces libani subsp. libani NBRC 13452.</title>
        <authorList>
            <person name="Ichikawa N."/>
            <person name="Kimura A."/>
            <person name="Kitahashi Y."/>
            <person name="Komaki H."/>
            <person name="Tamura T."/>
        </authorList>
    </citation>
    <scope>NUCLEOTIDE SEQUENCE [LARGE SCALE GENOMIC DNA]</scope>
    <source>
        <strain evidence="4 6">NBRC 13452</strain>
    </source>
</reference>
<dbReference type="InterPro" id="IPR038765">
    <property type="entry name" value="Papain-like_cys_pep_sf"/>
</dbReference>
<dbReference type="Gene3D" id="3.90.1720.10">
    <property type="entry name" value="endopeptidase domain like (from Nostoc punctiforme)"/>
    <property type="match status" value="1"/>
</dbReference>
<evidence type="ECO:0000313" key="4">
    <source>
        <dbReference type="EMBL" id="GFE20012.1"/>
    </source>
</evidence>
<feature type="transmembrane region" description="Helical" evidence="3">
    <location>
        <begin position="926"/>
        <end position="958"/>
    </location>
</feature>